<dbReference type="STRING" id="407036.SAMN05216243_1284"/>
<dbReference type="AlphaFoldDB" id="A0A1G8XBY2"/>
<dbReference type="EMBL" id="FNFL01000001">
    <property type="protein sequence ID" value="SDJ88179.1"/>
    <property type="molecule type" value="Genomic_DNA"/>
</dbReference>
<proteinExistence type="predicted"/>
<protein>
    <submittedName>
        <fullName evidence="2">Uncharacterized protein</fullName>
    </submittedName>
</protein>
<keyword evidence="1" id="KW-0175">Coiled coil</keyword>
<accession>A0A1G8XBY2</accession>
<feature type="coiled-coil region" evidence="1">
    <location>
        <begin position="84"/>
        <end position="111"/>
    </location>
</feature>
<evidence type="ECO:0000313" key="3">
    <source>
        <dbReference type="Proteomes" id="UP000198694"/>
    </source>
</evidence>
<gene>
    <name evidence="2" type="ORF">SAMN05216243_1284</name>
</gene>
<dbReference type="RefSeq" id="WP_093212086.1">
    <property type="nucleotide sequence ID" value="NZ_FNFL01000001.1"/>
</dbReference>
<feature type="coiled-coil region" evidence="1">
    <location>
        <begin position="284"/>
        <end position="311"/>
    </location>
</feature>
<dbReference type="Proteomes" id="UP000198694">
    <property type="component" value="Unassembled WGS sequence"/>
</dbReference>
<evidence type="ECO:0000256" key="1">
    <source>
        <dbReference type="SAM" id="Coils"/>
    </source>
</evidence>
<dbReference type="OrthoDB" id="3540923at2"/>
<organism evidence="2 3">
    <name type="scientific">Sediminibacillus albus</name>
    <dbReference type="NCBI Taxonomy" id="407036"/>
    <lineage>
        <taxon>Bacteria</taxon>
        <taxon>Bacillati</taxon>
        <taxon>Bacillota</taxon>
        <taxon>Bacilli</taxon>
        <taxon>Bacillales</taxon>
        <taxon>Bacillaceae</taxon>
        <taxon>Sediminibacillus</taxon>
    </lineage>
</organism>
<sequence>MLENYQNLLMAEKEKMREKENLRLELEAAALQLEKITINEQRFKRKLDKEKVDVDKLEGISIKGLFIALAGKKDEVLDREKQELLEAQLKWKEARSARRELELEYRTLQTRIDELGFPEDAYNRLLEQKQQFLVRNGYQEGERVLQISETIAELRADSKEIHEALEAGRHASKALAKAEDALDSAKNWGTLDMFGGGIISTAIKHSRVDEAGEEVHQAQRLLRKYSHELNDIGETFTLDVSISGGWSVADYFLDGLITDWFVQGKINDSANQVRSVKNETDRSLIKLEELSAEVDQKIKELESDKKSLLESIT</sequence>
<reference evidence="2 3" key="1">
    <citation type="submission" date="2016-10" db="EMBL/GenBank/DDBJ databases">
        <authorList>
            <person name="de Groot N.N."/>
        </authorList>
    </citation>
    <scope>NUCLEOTIDE SEQUENCE [LARGE SCALE GENOMIC DNA]</scope>
    <source>
        <strain evidence="2 3">CGMCC 1.6502</strain>
    </source>
</reference>
<keyword evidence="3" id="KW-1185">Reference proteome</keyword>
<name>A0A1G8XBY2_9BACI</name>
<feature type="coiled-coil region" evidence="1">
    <location>
        <begin position="2"/>
        <end position="39"/>
    </location>
</feature>
<evidence type="ECO:0000313" key="2">
    <source>
        <dbReference type="EMBL" id="SDJ88179.1"/>
    </source>
</evidence>